<keyword evidence="1" id="KW-0805">Transcription regulation</keyword>
<dbReference type="PANTHER" id="PTHR43413:SF4">
    <property type="entry name" value="HTH-TYPE TRANSCRIPTIONAL REGULATOR LYSM"/>
    <property type="match status" value="1"/>
</dbReference>
<feature type="domain" description="HTH asnC-type" evidence="4">
    <location>
        <begin position="4"/>
        <end position="67"/>
    </location>
</feature>
<dbReference type="InterPro" id="IPR019888">
    <property type="entry name" value="Tscrpt_reg_AsnC-like"/>
</dbReference>
<evidence type="ECO:0000256" key="1">
    <source>
        <dbReference type="ARBA" id="ARBA00023015"/>
    </source>
</evidence>
<dbReference type="AlphaFoldDB" id="A0ABD6A4J5"/>
<dbReference type="SMART" id="SM00746">
    <property type="entry name" value="TRASH"/>
    <property type="match status" value="1"/>
</dbReference>
<protein>
    <submittedName>
        <fullName evidence="5">AsnC family transcriptional regulator</fullName>
    </submittedName>
</protein>
<dbReference type="Pfam" id="PF24273">
    <property type="entry name" value="TRASH_HVO_1752_C"/>
    <property type="match status" value="1"/>
</dbReference>
<dbReference type="InterPro" id="IPR011017">
    <property type="entry name" value="TRASH_dom"/>
</dbReference>
<dbReference type="CDD" id="cd00090">
    <property type="entry name" value="HTH_ARSR"/>
    <property type="match status" value="1"/>
</dbReference>
<dbReference type="InterPro" id="IPR011991">
    <property type="entry name" value="ArsR-like_HTH"/>
</dbReference>
<gene>
    <name evidence="5" type="ORF">ACFQPE_01840</name>
</gene>
<dbReference type="EMBL" id="JBHTBF010000001">
    <property type="protein sequence ID" value="MFC7315539.1"/>
    <property type="molecule type" value="Genomic_DNA"/>
</dbReference>
<sequence length="196" mass="21439">MSDLDDIDRTILRLLVEDGRRPYSDIAETVNLSPPAVSDRVQRLRDLGIIRRITADLDRSRLRDGVAVLVELEVAQNAVEAARASLAGADPVEHLFTTAEGRLVFTVRVPDGDARAFLEDTVSFDVVEDLDVRLLTSQSWSPGIGAAEFAPSCAECDNTVTSEGVSATLDGETYHFCCSSCADRFETRYETLREGA</sequence>
<evidence type="ECO:0000256" key="3">
    <source>
        <dbReference type="ARBA" id="ARBA00023163"/>
    </source>
</evidence>
<dbReference type="Pfam" id="PF13404">
    <property type="entry name" value="HTH_AsnC-type"/>
    <property type="match status" value="1"/>
</dbReference>
<dbReference type="SMART" id="SM00344">
    <property type="entry name" value="HTH_ASNC"/>
    <property type="match status" value="1"/>
</dbReference>
<dbReference type="InterPro" id="IPR000485">
    <property type="entry name" value="AsnC-type_HTH_dom"/>
</dbReference>
<dbReference type="PROSITE" id="PS00519">
    <property type="entry name" value="HTH_ASNC_1"/>
    <property type="match status" value="1"/>
</dbReference>
<dbReference type="GO" id="GO:0003677">
    <property type="term" value="F:DNA binding"/>
    <property type="evidence" value="ECO:0007669"/>
    <property type="project" value="UniProtKB-KW"/>
</dbReference>
<dbReference type="InterPro" id="IPR036388">
    <property type="entry name" value="WH-like_DNA-bd_sf"/>
</dbReference>
<dbReference type="InterPro" id="IPR050684">
    <property type="entry name" value="HTH-Siroheme_Decarb"/>
</dbReference>
<keyword evidence="3" id="KW-0804">Transcription</keyword>
<keyword evidence="2" id="KW-0238">DNA-binding</keyword>
<organism evidence="5 6">
    <name type="scientific">Halomarina halobia</name>
    <dbReference type="NCBI Taxonomy" id="3033386"/>
    <lineage>
        <taxon>Archaea</taxon>
        <taxon>Methanobacteriati</taxon>
        <taxon>Methanobacteriota</taxon>
        <taxon>Stenosarchaea group</taxon>
        <taxon>Halobacteria</taxon>
        <taxon>Halobacteriales</taxon>
        <taxon>Natronomonadaceae</taxon>
        <taxon>Halomarina</taxon>
    </lineage>
</organism>
<dbReference type="PANTHER" id="PTHR43413">
    <property type="entry name" value="TRANSCRIPTIONAL REGULATOR, ASNC FAMILY"/>
    <property type="match status" value="1"/>
</dbReference>
<dbReference type="RefSeq" id="WP_276304941.1">
    <property type="nucleotide sequence ID" value="NZ_CP119992.1"/>
</dbReference>
<keyword evidence="6" id="KW-1185">Reference proteome</keyword>
<dbReference type="InterPro" id="IPR036390">
    <property type="entry name" value="WH_DNA-bd_sf"/>
</dbReference>
<dbReference type="GeneID" id="79314506"/>
<name>A0ABD6A4J5_9EURY</name>
<evidence type="ECO:0000256" key="2">
    <source>
        <dbReference type="ARBA" id="ARBA00023125"/>
    </source>
</evidence>
<comment type="caution">
    <text evidence="5">The sequence shown here is derived from an EMBL/GenBank/DDBJ whole genome shotgun (WGS) entry which is preliminary data.</text>
</comment>
<dbReference type="InterPro" id="IPR019885">
    <property type="entry name" value="Tscrpt_reg_HTH_AsnC-type_CS"/>
</dbReference>
<dbReference type="InterPro" id="IPR056526">
    <property type="entry name" value="TRASH_HVO_1752"/>
</dbReference>
<evidence type="ECO:0000259" key="4">
    <source>
        <dbReference type="PROSITE" id="PS50956"/>
    </source>
</evidence>
<evidence type="ECO:0000313" key="6">
    <source>
        <dbReference type="Proteomes" id="UP001596547"/>
    </source>
</evidence>
<dbReference type="Gene3D" id="1.10.10.10">
    <property type="entry name" value="Winged helix-like DNA-binding domain superfamily/Winged helix DNA-binding domain"/>
    <property type="match status" value="1"/>
</dbReference>
<accession>A0ABD6A4J5</accession>
<dbReference type="PROSITE" id="PS50956">
    <property type="entry name" value="HTH_ASNC_2"/>
    <property type="match status" value="1"/>
</dbReference>
<dbReference type="Proteomes" id="UP001596547">
    <property type="component" value="Unassembled WGS sequence"/>
</dbReference>
<dbReference type="SUPFAM" id="SSF46785">
    <property type="entry name" value="Winged helix' DNA-binding domain"/>
    <property type="match status" value="1"/>
</dbReference>
<proteinExistence type="predicted"/>
<dbReference type="PRINTS" id="PR00033">
    <property type="entry name" value="HTHASNC"/>
</dbReference>
<evidence type="ECO:0000313" key="5">
    <source>
        <dbReference type="EMBL" id="MFC7315539.1"/>
    </source>
</evidence>
<reference evidence="5 6" key="1">
    <citation type="journal article" date="2019" name="Int. J. Syst. Evol. Microbiol.">
        <title>The Global Catalogue of Microorganisms (GCM) 10K type strain sequencing project: providing services to taxonomists for standard genome sequencing and annotation.</title>
        <authorList>
            <consortium name="The Broad Institute Genomics Platform"/>
            <consortium name="The Broad Institute Genome Sequencing Center for Infectious Disease"/>
            <person name="Wu L."/>
            <person name="Ma J."/>
        </authorList>
    </citation>
    <scope>NUCLEOTIDE SEQUENCE [LARGE SCALE GENOMIC DNA]</scope>
    <source>
        <strain evidence="5 6">PSR21</strain>
    </source>
</reference>